<reference evidence="1 2" key="1">
    <citation type="submission" date="2019-09" db="EMBL/GenBank/DDBJ databases">
        <authorList>
            <person name="Barrows A.R."/>
            <person name="Franco J.W."/>
            <person name="Javier C.J."/>
            <person name="Lucero K.A."/>
            <person name="Madrid E.R."/>
            <person name="Margerin I.A.R."/>
            <person name="Moore C.L."/>
            <person name="Neustel K.S."/>
            <person name="Ornellas N.W."/>
            <person name="Oshiro K."/>
            <person name="Severson C.G."/>
            <person name="Vavra L.H."/>
            <person name="Wilcer A."/>
            <person name="Donachie S.P."/>
            <person name="Reed F.A."/>
            <person name="Palecanda S."/>
            <person name="Chong R.A."/>
            <person name="Porter M.L."/>
            <person name="Washington J.M."/>
            <person name="Garlena R.A."/>
            <person name="Russell D.A."/>
            <person name="Pope W.H."/>
            <person name="Jacobs-Sera D."/>
            <person name="Hatfull G.F."/>
        </authorList>
    </citation>
    <scope>NUCLEOTIDE SEQUENCE [LARGE SCALE GENOMIC DNA]</scope>
</reference>
<evidence type="ECO:0000313" key="1">
    <source>
        <dbReference type="EMBL" id="QGH74543.1"/>
    </source>
</evidence>
<proteinExistence type="predicted"/>
<organism evidence="1 2">
    <name type="scientific">Arthrobacter phage Kuleana</name>
    <dbReference type="NCBI Taxonomy" id="2653270"/>
    <lineage>
        <taxon>Viruses</taxon>
        <taxon>Duplodnaviria</taxon>
        <taxon>Heunggongvirae</taxon>
        <taxon>Uroviricota</taxon>
        <taxon>Caudoviricetes</taxon>
        <taxon>Kuleanavirus</taxon>
        <taxon>Kuleanavirus kuleana</taxon>
    </lineage>
</organism>
<dbReference type="EMBL" id="MN484600">
    <property type="protein sequence ID" value="QGH74543.1"/>
    <property type="molecule type" value="Genomic_DNA"/>
</dbReference>
<keyword evidence="2" id="KW-1185">Reference proteome</keyword>
<dbReference type="RefSeq" id="YP_009884864.1">
    <property type="nucleotide sequence ID" value="NC_049473.1"/>
</dbReference>
<accession>A0A5Q2WB54</accession>
<dbReference type="GeneID" id="55814232"/>
<evidence type="ECO:0000313" key="2">
    <source>
        <dbReference type="Proteomes" id="UP000394254"/>
    </source>
</evidence>
<dbReference type="Proteomes" id="UP000394254">
    <property type="component" value="Segment"/>
</dbReference>
<sequence>MSNDEAGRKLGEALREYVAVVHPGRNLVVLDHATIIYAEEVNTGDGEFEPVYIHLTSKRTSWHTLRGLVLTLIDHVYRIRPRTDSSSD</sequence>
<name>A0A5Q2WB54_9CAUD</name>
<gene>
    <name evidence="1" type="primary">56</name>
    <name evidence="1" type="ORF">SEA_KULEANA_56</name>
</gene>
<protein>
    <submittedName>
        <fullName evidence="1">Uncharacterized protein</fullName>
    </submittedName>
</protein>
<dbReference type="KEGG" id="vg:55814232"/>